<dbReference type="PROSITE" id="PS52029">
    <property type="entry name" value="LD_TPASE"/>
    <property type="match status" value="1"/>
</dbReference>
<dbReference type="Gene3D" id="2.60.40.3780">
    <property type="match status" value="1"/>
</dbReference>
<dbReference type="InterPro" id="IPR041280">
    <property type="entry name" value="Big_10"/>
</dbReference>
<dbReference type="Pfam" id="PF03734">
    <property type="entry name" value="YkuD"/>
    <property type="match status" value="1"/>
</dbReference>
<evidence type="ECO:0000256" key="7">
    <source>
        <dbReference type="ARBA" id="ARBA00023136"/>
    </source>
</evidence>
<dbReference type="EMBL" id="BMKQ01000001">
    <property type="protein sequence ID" value="GGF31415.1"/>
    <property type="molecule type" value="Genomic_DNA"/>
</dbReference>
<evidence type="ECO:0000256" key="5">
    <source>
        <dbReference type="ARBA" id="ARBA00022960"/>
    </source>
</evidence>
<evidence type="ECO:0000313" key="16">
    <source>
        <dbReference type="EMBL" id="GGF31415.1"/>
    </source>
</evidence>
<sequence length="404" mass="43591">MPFHHRIRLRRAALGTAAALMVLPVAACAGGSNDETSSPAGSDASQVAKTSKATISANVSDGSSDVAVDKLVQVSSTDGTFADVKVATLKGEPVAGALNADKTRWTATDRLDSGRKYRITATAEDSDGLAKKYTSRFDAVSLAKSDEVYPSITPLDGATMGVGMPVSVHFDYPVANKKLFEQHMKVTSSAGQKGSWNWFDDQNVHYRPAGYWKPNQKVTVAVDVNSLPAGNGRYGQMDRTISYDVSRNQVIKVNAASHQLQVFRDGKVIKTMPITTGKAGFTTRSGTKVITEKYPTKRMNSETIGINPDSADGYDLDDVKWAMRITNTGEFLHAAPWSVGSQGQANVSHGCTGMSTENAKWLYDHSIIGDPVEYTGTDRQMTLTNGYGDWNDSWAEWQKGSALA</sequence>
<dbReference type="InterPro" id="IPR005490">
    <property type="entry name" value="LD_TPept_cat_dom"/>
</dbReference>
<keyword evidence="5 13" id="KW-0133">Cell shape</keyword>
<keyword evidence="7" id="KW-0472">Membrane</keyword>
<evidence type="ECO:0000256" key="3">
    <source>
        <dbReference type="ARBA" id="ARBA00022679"/>
    </source>
</evidence>
<evidence type="ECO:0000256" key="12">
    <source>
        <dbReference type="ARBA" id="ARBA00060592"/>
    </source>
</evidence>
<evidence type="ECO:0000256" key="9">
    <source>
        <dbReference type="ARBA" id="ARBA00023288"/>
    </source>
</evidence>
<proteinExistence type="predicted"/>
<evidence type="ECO:0000256" key="8">
    <source>
        <dbReference type="ARBA" id="ARBA00023139"/>
    </source>
</evidence>
<keyword evidence="9 16" id="KW-0449">Lipoprotein</keyword>
<dbReference type="Gene3D" id="2.40.440.10">
    <property type="entry name" value="L,D-transpeptidase catalytic domain-like"/>
    <property type="match status" value="1"/>
</dbReference>
<dbReference type="FunFam" id="2.40.440.10:FF:000005">
    <property type="entry name" value="L,D-transpeptidase 2"/>
    <property type="match status" value="1"/>
</dbReference>
<comment type="caution">
    <text evidence="16">The sequence shown here is derived from an EMBL/GenBank/DDBJ whole genome shotgun (WGS) entry which is preliminary data.</text>
</comment>
<comment type="pathway">
    <text evidence="12">Glycan biosynthesis.</text>
</comment>
<evidence type="ECO:0000256" key="6">
    <source>
        <dbReference type="ARBA" id="ARBA00022984"/>
    </source>
</evidence>
<protein>
    <submittedName>
        <fullName evidence="16">Lipoprotein</fullName>
    </submittedName>
</protein>
<evidence type="ECO:0000313" key="17">
    <source>
        <dbReference type="Proteomes" id="UP000649179"/>
    </source>
</evidence>
<evidence type="ECO:0000259" key="15">
    <source>
        <dbReference type="PROSITE" id="PS52029"/>
    </source>
</evidence>
<keyword evidence="2" id="KW-1003">Cell membrane</keyword>
<evidence type="ECO:0000256" key="11">
    <source>
        <dbReference type="ARBA" id="ARBA00023316"/>
    </source>
</evidence>
<evidence type="ECO:0000256" key="10">
    <source>
        <dbReference type="ARBA" id="ARBA00023315"/>
    </source>
</evidence>
<accession>A0A917BAK1</accession>
<comment type="pathway">
    <text evidence="1 13">Cell wall biogenesis; peptidoglycan biosynthesis.</text>
</comment>
<dbReference type="Pfam" id="PF17964">
    <property type="entry name" value="Big_10"/>
    <property type="match status" value="1"/>
</dbReference>
<dbReference type="InterPro" id="IPR038063">
    <property type="entry name" value="Transpep_catalytic_dom"/>
</dbReference>
<evidence type="ECO:0000256" key="1">
    <source>
        <dbReference type="ARBA" id="ARBA00004752"/>
    </source>
</evidence>
<keyword evidence="8" id="KW-0564">Palmitate</keyword>
<evidence type="ECO:0000256" key="14">
    <source>
        <dbReference type="SAM" id="SignalP"/>
    </source>
</evidence>
<dbReference type="GO" id="GO:0005576">
    <property type="term" value="C:extracellular region"/>
    <property type="evidence" value="ECO:0007669"/>
    <property type="project" value="TreeGrafter"/>
</dbReference>
<dbReference type="InterPro" id="IPR050979">
    <property type="entry name" value="LD-transpeptidase"/>
</dbReference>
<feature type="chain" id="PRO_5036674220" evidence="14">
    <location>
        <begin position="30"/>
        <end position="404"/>
    </location>
</feature>
<dbReference type="GO" id="GO:0071972">
    <property type="term" value="F:peptidoglycan L,D-transpeptidase activity"/>
    <property type="evidence" value="ECO:0007669"/>
    <property type="project" value="TreeGrafter"/>
</dbReference>
<feature type="active site" description="Nucleophile" evidence="13">
    <location>
        <position position="351"/>
    </location>
</feature>
<keyword evidence="4 14" id="KW-0732">Signal</keyword>
<evidence type="ECO:0000256" key="2">
    <source>
        <dbReference type="ARBA" id="ARBA00022475"/>
    </source>
</evidence>
<feature type="signal peptide" evidence="14">
    <location>
        <begin position="1"/>
        <end position="29"/>
    </location>
</feature>
<feature type="active site" description="Proton donor/acceptor" evidence="13">
    <location>
        <position position="333"/>
    </location>
</feature>
<reference evidence="16" key="1">
    <citation type="journal article" date="2014" name="Int. J. Syst. Evol. Microbiol.">
        <title>Complete genome sequence of Corynebacterium casei LMG S-19264T (=DSM 44701T), isolated from a smear-ripened cheese.</title>
        <authorList>
            <consortium name="US DOE Joint Genome Institute (JGI-PGF)"/>
            <person name="Walter F."/>
            <person name="Albersmeier A."/>
            <person name="Kalinowski J."/>
            <person name="Ruckert C."/>
        </authorList>
    </citation>
    <scope>NUCLEOTIDE SEQUENCE</scope>
    <source>
        <strain evidence="16">CGMCC 1.16067</strain>
    </source>
</reference>
<evidence type="ECO:0000256" key="13">
    <source>
        <dbReference type="PROSITE-ProRule" id="PRU01373"/>
    </source>
</evidence>
<dbReference type="GO" id="GO:0016746">
    <property type="term" value="F:acyltransferase activity"/>
    <property type="evidence" value="ECO:0007669"/>
    <property type="project" value="UniProtKB-KW"/>
</dbReference>
<dbReference type="GO" id="GO:0071555">
    <property type="term" value="P:cell wall organization"/>
    <property type="evidence" value="ECO:0007669"/>
    <property type="project" value="UniProtKB-UniRule"/>
</dbReference>
<dbReference type="AlphaFoldDB" id="A0A917BAK1"/>
<keyword evidence="11 13" id="KW-0961">Cell wall biogenesis/degradation</keyword>
<keyword evidence="3" id="KW-0808">Transferase</keyword>
<dbReference type="Gene3D" id="2.60.40.3710">
    <property type="match status" value="1"/>
</dbReference>
<dbReference type="CDD" id="cd13432">
    <property type="entry name" value="LDT_IgD_like_2"/>
    <property type="match status" value="1"/>
</dbReference>
<gene>
    <name evidence="16" type="ORF">GCM10011519_00970</name>
</gene>
<keyword evidence="10" id="KW-0012">Acyltransferase</keyword>
<dbReference type="RefSeq" id="WP_188777233.1">
    <property type="nucleotide sequence ID" value="NZ_BMKQ01000001.1"/>
</dbReference>
<feature type="domain" description="L,D-TPase catalytic" evidence="15">
    <location>
        <begin position="249"/>
        <end position="375"/>
    </location>
</feature>
<dbReference type="CDD" id="cd16913">
    <property type="entry name" value="YkuD_like"/>
    <property type="match status" value="1"/>
</dbReference>
<dbReference type="GO" id="GO:0008360">
    <property type="term" value="P:regulation of cell shape"/>
    <property type="evidence" value="ECO:0007669"/>
    <property type="project" value="UniProtKB-UniRule"/>
</dbReference>
<name>A0A917BAK1_9ACTN</name>
<dbReference type="PANTHER" id="PTHR30582">
    <property type="entry name" value="L,D-TRANSPEPTIDASE"/>
    <property type="match status" value="1"/>
</dbReference>
<organism evidence="16 17">
    <name type="scientific">Marmoricola endophyticus</name>
    <dbReference type="NCBI Taxonomy" id="2040280"/>
    <lineage>
        <taxon>Bacteria</taxon>
        <taxon>Bacillati</taxon>
        <taxon>Actinomycetota</taxon>
        <taxon>Actinomycetes</taxon>
        <taxon>Propionibacteriales</taxon>
        <taxon>Nocardioidaceae</taxon>
        <taxon>Marmoricola</taxon>
    </lineage>
</organism>
<evidence type="ECO:0000256" key="4">
    <source>
        <dbReference type="ARBA" id="ARBA00022729"/>
    </source>
</evidence>
<keyword evidence="6 13" id="KW-0573">Peptidoglycan synthesis</keyword>
<dbReference type="Proteomes" id="UP000649179">
    <property type="component" value="Unassembled WGS sequence"/>
</dbReference>
<dbReference type="PANTHER" id="PTHR30582:SF2">
    <property type="entry name" value="L,D-TRANSPEPTIDASE YCIB-RELATED"/>
    <property type="match status" value="1"/>
</dbReference>
<reference evidence="16" key="2">
    <citation type="submission" date="2020-09" db="EMBL/GenBank/DDBJ databases">
        <authorList>
            <person name="Sun Q."/>
            <person name="Zhou Y."/>
        </authorList>
    </citation>
    <scope>NUCLEOTIDE SEQUENCE</scope>
    <source>
        <strain evidence="16">CGMCC 1.16067</strain>
    </source>
</reference>
<keyword evidence="17" id="KW-1185">Reference proteome</keyword>
<dbReference type="SUPFAM" id="SSF141523">
    <property type="entry name" value="L,D-transpeptidase catalytic domain-like"/>
    <property type="match status" value="1"/>
</dbReference>
<dbReference type="GO" id="GO:0018104">
    <property type="term" value="P:peptidoglycan-protein cross-linking"/>
    <property type="evidence" value="ECO:0007669"/>
    <property type="project" value="TreeGrafter"/>
</dbReference>